<evidence type="ECO:0000256" key="6">
    <source>
        <dbReference type="ARBA" id="ARBA00023136"/>
    </source>
</evidence>
<evidence type="ECO:0000256" key="4">
    <source>
        <dbReference type="ARBA" id="ARBA00022692"/>
    </source>
</evidence>
<evidence type="ECO:0000256" key="3">
    <source>
        <dbReference type="ARBA" id="ARBA00022448"/>
    </source>
</evidence>
<feature type="transmembrane region" description="Helical" evidence="8">
    <location>
        <begin position="239"/>
        <end position="266"/>
    </location>
</feature>
<dbReference type="SUPFAM" id="SSF103473">
    <property type="entry name" value="MFS general substrate transporter"/>
    <property type="match status" value="1"/>
</dbReference>
<dbReference type="EMBL" id="FUWS01000005">
    <property type="protein sequence ID" value="SJZ99635.1"/>
    <property type="molecule type" value="Genomic_DNA"/>
</dbReference>
<dbReference type="PROSITE" id="PS00216">
    <property type="entry name" value="SUGAR_TRANSPORT_1"/>
    <property type="match status" value="1"/>
</dbReference>
<comment type="subcellular location">
    <subcellularLocation>
        <location evidence="1">Cell membrane</location>
        <topology evidence="1">Multi-pass membrane protein</topology>
    </subcellularLocation>
</comment>
<dbReference type="PANTHER" id="PTHR48020">
    <property type="entry name" value="PROTON MYO-INOSITOL COTRANSPORTER"/>
    <property type="match status" value="1"/>
</dbReference>
<keyword evidence="3" id="KW-0813">Transport</keyword>
<evidence type="ECO:0000256" key="8">
    <source>
        <dbReference type="SAM" id="Phobius"/>
    </source>
</evidence>
<keyword evidence="4 8" id="KW-0812">Transmembrane</keyword>
<accession>A0A1T4Q7C7</accession>
<feature type="transmembrane region" description="Helical" evidence="8">
    <location>
        <begin position="61"/>
        <end position="79"/>
    </location>
</feature>
<dbReference type="InterPro" id="IPR005828">
    <property type="entry name" value="MFS_sugar_transport-like"/>
</dbReference>
<dbReference type="PRINTS" id="PR00171">
    <property type="entry name" value="SUGRTRNSPORT"/>
</dbReference>
<comment type="similarity">
    <text evidence="2">Belongs to the major facilitator superfamily. Sugar transporter (TC 2.A.1.1) family.</text>
</comment>
<dbReference type="InterPro" id="IPR050814">
    <property type="entry name" value="Myo-inositol_Transporter"/>
</dbReference>
<dbReference type="GO" id="GO:0005886">
    <property type="term" value="C:plasma membrane"/>
    <property type="evidence" value="ECO:0007669"/>
    <property type="project" value="UniProtKB-SubCell"/>
</dbReference>
<keyword evidence="6 8" id="KW-0472">Membrane</keyword>
<evidence type="ECO:0000256" key="5">
    <source>
        <dbReference type="ARBA" id="ARBA00022989"/>
    </source>
</evidence>
<dbReference type="InterPro" id="IPR003663">
    <property type="entry name" value="Sugar/inositol_transpt"/>
</dbReference>
<proteinExistence type="inferred from homology"/>
<evidence type="ECO:0000259" key="9">
    <source>
        <dbReference type="PROSITE" id="PS50850"/>
    </source>
</evidence>
<evidence type="ECO:0000256" key="7">
    <source>
        <dbReference type="SAM" id="MobiDB-lite"/>
    </source>
</evidence>
<dbReference type="AlphaFoldDB" id="A0A1T4Q7C7"/>
<keyword evidence="5 8" id="KW-1133">Transmembrane helix</keyword>
<organism evidence="10 11">
    <name type="scientific">Marinactinospora thermotolerans DSM 45154</name>
    <dbReference type="NCBI Taxonomy" id="1122192"/>
    <lineage>
        <taxon>Bacteria</taxon>
        <taxon>Bacillati</taxon>
        <taxon>Actinomycetota</taxon>
        <taxon>Actinomycetes</taxon>
        <taxon>Streptosporangiales</taxon>
        <taxon>Nocardiopsidaceae</taxon>
        <taxon>Marinactinospora</taxon>
    </lineage>
</organism>
<protein>
    <submittedName>
        <fullName evidence="10">MFS transporter, sugar porter (SP) family</fullName>
    </submittedName>
</protein>
<feature type="transmembrane region" description="Helical" evidence="8">
    <location>
        <begin position="177"/>
        <end position="196"/>
    </location>
</feature>
<keyword evidence="11" id="KW-1185">Reference proteome</keyword>
<sequence>MASVVTSAYIAEIAPPRLRGRMASLQQMAVVVGITVSQVVNLLPVTAAGGSAGDELGPFPAWRWMPALGLVPAVLYYVLSLSLPESPRFLAGTGRLDRARRSLRRLGREVERIRRERGAAPRPRLRDLLGSAGLLPIVWVGVVFAALQQFVGINAVFSYSTSLWHSVGFGEARSLSMSLVTSFVNIAGTVVALLLIDRLGRRPLLMAGSLGVAAALLVTAWAFAHARSADGAVSPPGGWGVVALVSVDLFVFCYAASWGAILWVLLGEVFPISIRSAALGAATAVRWIADWLVSVSFPGLREWSLSVPTWSTRGWRCCRSSSCAASSPRPRAGNRARRRAEPGASRGGADAEGEAARPRRLPLSSRGRVVSRVRSARRRRRGPGCPARRHRPGTRS</sequence>
<dbReference type="Proteomes" id="UP000190637">
    <property type="component" value="Unassembled WGS sequence"/>
</dbReference>
<evidence type="ECO:0000313" key="10">
    <source>
        <dbReference type="EMBL" id="SJZ99635.1"/>
    </source>
</evidence>
<feature type="region of interest" description="Disordered" evidence="7">
    <location>
        <begin position="321"/>
        <end position="396"/>
    </location>
</feature>
<evidence type="ECO:0000313" key="11">
    <source>
        <dbReference type="Proteomes" id="UP000190637"/>
    </source>
</evidence>
<feature type="domain" description="Major facilitator superfamily (MFS) profile" evidence="9">
    <location>
        <begin position="1"/>
        <end position="396"/>
    </location>
</feature>
<feature type="transmembrane region" description="Helical" evidence="8">
    <location>
        <begin position="203"/>
        <end position="224"/>
    </location>
</feature>
<name>A0A1T4Q7C7_9ACTN</name>
<dbReference type="STRING" id="1122192.SAMN02745673_02081"/>
<evidence type="ECO:0000256" key="1">
    <source>
        <dbReference type="ARBA" id="ARBA00004651"/>
    </source>
</evidence>
<dbReference type="PROSITE" id="PS50850">
    <property type="entry name" value="MFS"/>
    <property type="match status" value="1"/>
</dbReference>
<feature type="transmembrane region" description="Helical" evidence="8">
    <location>
        <begin position="132"/>
        <end position="157"/>
    </location>
</feature>
<dbReference type="GO" id="GO:0022857">
    <property type="term" value="F:transmembrane transporter activity"/>
    <property type="evidence" value="ECO:0007669"/>
    <property type="project" value="InterPro"/>
</dbReference>
<feature type="compositionally biased region" description="Low complexity" evidence="7">
    <location>
        <begin position="321"/>
        <end position="331"/>
    </location>
</feature>
<feature type="compositionally biased region" description="Basic residues" evidence="7">
    <location>
        <begin position="369"/>
        <end position="396"/>
    </location>
</feature>
<gene>
    <name evidence="10" type="ORF">SAMN02745673_02081</name>
</gene>
<dbReference type="Gene3D" id="1.20.1250.20">
    <property type="entry name" value="MFS general substrate transporter like domains"/>
    <property type="match status" value="1"/>
</dbReference>
<dbReference type="PANTHER" id="PTHR48020:SF12">
    <property type="entry name" value="PROTON MYO-INOSITOL COTRANSPORTER"/>
    <property type="match status" value="1"/>
</dbReference>
<dbReference type="InterPro" id="IPR036259">
    <property type="entry name" value="MFS_trans_sf"/>
</dbReference>
<dbReference type="InterPro" id="IPR005829">
    <property type="entry name" value="Sugar_transporter_CS"/>
</dbReference>
<dbReference type="Pfam" id="PF00083">
    <property type="entry name" value="Sugar_tr"/>
    <property type="match status" value="1"/>
</dbReference>
<reference evidence="10 11" key="1">
    <citation type="submission" date="2017-02" db="EMBL/GenBank/DDBJ databases">
        <authorList>
            <person name="Peterson S.W."/>
        </authorList>
    </citation>
    <scope>NUCLEOTIDE SEQUENCE [LARGE SCALE GENOMIC DNA]</scope>
    <source>
        <strain evidence="10 11">DSM 45154</strain>
    </source>
</reference>
<evidence type="ECO:0000256" key="2">
    <source>
        <dbReference type="ARBA" id="ARBA00010992"/>
    </source>
</evidence>
<dbReference type="RefSeq" id="WP_327308276.1">
    <property type="nucleotide sequence ID" value="NZ_FUWS01000005.1"/>
</dbReference>
<dbReference type="InterPro" id="IPR020846">
    <property type="entry name" value="MFS_dom"/>
</dbReference>
<feature type="transmembrane region" description="Helical" evidence="8">
    <location>
        <begin position="28"/>
        <end position="49"/>
    </location>
</feature>